<evidence type="ECO:0000256" key="15">
    <source>
        <dbReference type="ARBA" id="ARBA00023008"/>
    </source>
</evidence>
<dbReference type="NCBIfam" id="TIGR01511">
    <property type="entry name" value="ATPase-IB1_Cu"/>
    <property type="match status" value="1"/>
</dbReference>
<dbReference type="SFLD" id="SFLDS00003">
    <property type="entry name" value="Haloacid_Dehalogenase"/>
    <property type="match status" value="1"/>
</dbReference>
<feature type="transmembrane region" description="Helical" evidence="19">
    <location>
        <begin position="125"/>
        <end position="144"/>
    </location>
</feature>
<dbReference type="CDD" id="cd02094">
    <property type="entry name" value="P-type_ATPase_Cu-like"/>
    <property type="match status" value="1"/>
</dbReference>
<dbReference type="SFLD" id="SFLDF00027">
    <property type="entry name" value="p-type_atpase"/>
    <property type="match status" value="1"/>
</dbReference>
<keyword evidence="15" id="KW-0186">Copper</keyword>
<keyword evidence="9 19" id="KW-0547">Nucleotide-binding</keyword>
<dbReference type="SUPFAM" id="SSF81665">
    <property type="entry name" value="Calcium ATPase, transmembrane domain M"/>
    <property type="match status" value="1"/>
</dbReference>
<evidence type="ECO:0000256" key="9">
    <source>
        <dbReference type="ARBA" id="ARBA00022741"/>
    </source>
</evidence>
<dbReference type="PRINTS" id="PR00943">
    <property type="entry name" value="CUATPASE"/>
</dbReference>
<feature type="transmembrane region" description="Helical" evidence="19">
    <location>
        <begin position="699"/>
        <end position="722"/>
    </location>
</feature>
<dbReference type="Gene3D" id="2.70.150.10">
    <property type="entry name" value="Calcium-transporting ATPase, cytoplasmic transduction domain A"/>
    <property type="match status" value="1"/>
</dbReference>
<dbReference type="InterPro" id="IPR023299">
    <property type="entry name" value="ATPase_P-typ_cyto_dom_N"/>
</dbReference>
<keyword evidence="13" id="KW-1278">Translocase</keyword>
<dbReference type="PANTHER" id="PTHR43520:SF8">
    <property type="entry name" value="P-TYPE CU(+) TRANSPORTER"/>
    <property type="match status" value="1"/>
</dbReference>
<dbReference type="InterPro" id="IPR017969">
    <property type="entry name" value="Heavy-metal-associated_CS"/>
</dbReference>
<evidence type="ECO:0000256" key="13">
    <source>
        <dbReference type="ARBA" id="ARBA00022967"/>
    </source>
</evidence>
<comment type="catalytic activity">
    <reaction evidence="18">
        <text>Cu(+)(in) + ATP + H2O = Cu(+)(out) + ADP + phosphate + H(+)</text>
        <dbReference type="Rhea" id="RHEA:25792"/>
        <dbReference type="ChEBI" id="CHEBI:15377"/>
        <dbReference type="ChEBI" id="CHEBI:15378"/>
        <dbReference type="ChEBI" id="CHEBI:30616"/>
        <dbReference type="ChEBI" id="CHEBI:43474"/>
        <dbReference type="ChEBI" id="CHEBI:49552"/>
        <dbReference type="ChEBI" id="CHEBI:456216"/>
        <dbReference type="EC" id="7.2.2.8"/>
    </reaction>
</comment>
<dbReference type="PANTHER" id="PTHR43520">
    <property type="entry name" value="ATP7, ISOFORM B"/>
    <property type="match status" value="1"/>
</dbReference>
<evidence type="ECO:0000256" key="17">
    <source>
        <dbReference type="ARBA" id="ARBA00023136"/>
    </source>
</evidence>
<keyword evidence="11 19" id="KW-0067">ATP-binding</keyword>
<feature type="domain" description="HMA" evidence="20">
    <location>
        <begin position="6"/>
        <end position="72"/>
    </location>
</feature>
<evidence type="ECO:0000256" key="16">
    <source>
        <dbReference type="ARBA" id="ARBA00023065"/>
    </source>
</evidence>
<keyword evidence="4" id="KW-0813">Transport</keyword>
<dbReference type="PRINTS" id="PR00942">
    <property type="entry name" value="CUATPASEI"/>
</dbReference>
<dbReference type="InterPro" id="IPR059000">
    <property type="entry name" value="ATPase_P-type_domA"/>
</dbReference>
<evidence type="ECO:0000256" key="18">
    <source>
        <dbReference type="ARBA" id="ARBA00049289"/>
    </source>
</evidence>
<dbReference type="GO" id="GO:0043682">
    <property type="term" value="F:P-type divalent copper transporter activity"/>
    <property type="evidence" value="ECO:0007669"/>
    <property type="project" value="TreeGrafter"/>
</dbReference>
<dbReference type="InterPro" id="IPR006121">
    <property type="entry name" value="HMA_dom"/>
</dbReference>
<evidence type="ECO:0000256" key="2">
    <source>
        <dbReference type="ARBA" id="ARBA00006024"/>
    </source>
</evidence>
<comment type="subcellular location">
    <subcellularLocation>
        <location evidence="1">Cell membrane</location>
        <topology evidence="1">Multi-pass membrane protein</topology>
    </subcellularLocation>
</comment>
<comment type="caution">
    <text evidence="21">The sequence shown here is derived from an EMBL/GenBank/DDBJ whole genome shotgun (WGS) entry which is preliminary data.</text>
</comment>
<evidence type="ECO:0000313" key="22">
    <source>
        <dbReference type="Proteomes" id="UP000034069"/>
    </source>
</evidence>
<dbReference type="PROSITE" id="PS00154">
    <property type="entry name" value="ATPASE_E1_E2"/>
    <property type="match status" value="1"/>
</dbReference>
<dbReference type="NCBIfam" id="TIGR01525">
    <property type="entry name" value="ATPase-IB_hvy"/>
    <property type="match status" value="1"/>
</dbReference>
<dbReference type="Pfam" id="PF00122">
    <property type="entry name" value="E1-E2_ATPase"/>
    <property type="match status" value="1"/>
</dbReference>
<evidence type="ECO:0000256" key="1">
    <source>
        <dbReference type="ARBA" id="ARBA00004651"/>
    </source>
</evidence>
<dbReference type="Gene3D" id="3.40.1110.10">
    <property type="entry name" value="Calcium-transporting ATPase, cytoplasmic domain N"/>
    <property type="match status" value="1"/>
</dbReference>
<dbReference type="AlphaFoldDB" id="A0A0G1GLP9"/>
<evidence type="ECO:0000256" key="4">
    <source>
        <dbReference type="ARBA" id="ARBA00022448"/>
    </source>
</evidence>
<feature type="transmembrane region" description="Helical" evidence="19">
    <location>
        <begin position="165"/>
        <end position="183"/>
    </location>
</feature>
<dbReference type="SUPFAM" id="SSF81653">
    <property type="entry name" value="Calcium ATPase, transduction domain A"/>
    <property type="match status" value="1"/>
</dbReference>
<evidence type="ECO:0000256" key="11">
    <source>
        <dbReference type="ARBA" id="ARBA00022840"/>
    </source>
</evidence>
<evidence type="ECO:0000256" key="5">
    <source>
        <dbReference type="ARBA" id="ARBA00022475"/>
    </source>
</evidence>
<feature type="transmembrane region" description="Helical" evidence="19">
    <location>
        <begin position="728"/>
        <end position="747"/>
    </location>
</feature>
<evidence type="ECO:0000259" key="20">
    <source>
        <dbReference type="PROSITE" id="PS50846"/>
    </source>
</evidence>
<dbReference type="EMBL" id="LCHN01000019">
    <property type="protein sequence ID" value="KKT35278.1"/>
    <property type="molecule type" value="Genomic_DNA"/>
</dbReference>
<evidence type="ECO:0000256" key="10">
    <source>
        <dbReference type="ARBA" id="ARBA00022796"/>
    </source>
</evidence>
<evidence type="ECO:0000313" key="21">
    <source>
        <dbReference type="EMBL" id="KKT35278.1"/>
    </source>
</evidence>
<keyword evidence="6" id="KW-0597">Phosphoprotein</keyword>
<feature type="transmembrane region" description="Helical" evidence="19">
    <location>
        <begin position="358"/>
        <end position="378"/>
    </location>
</feature>
<keyword evidence="10" id="KW-0187">Copper transport</keyword>
<keyword evidence="14 19" id="KW-1133">Transmembrane helix</keyword>
<dbReference type="Gene3D" id="3.30.70.100">
    <property type="match status" value="1"/>
</dbReference>
<dbReference type="InterPro" id="IPR001757">
    <property type="entry name" value="P_typ_ATPase"/>
</dbReference>
<evidence type="ECO:0000256" key="8">
    <source>
        <dbReference type="ARBA" id="ARBA00022723"/>
    </source>
</evidence>
<dbReference type="FunFam" id="2.70.150.10:FF:000002">
    <property type="entry name" value="Copper-transporting ATPase 1, putative"/>
    <property type="match status" value="1"/>
</dbReference>
<comment type="similarity">
    <text evidence="2 19">Belongs to the cation transport ATPase (P-type) (TC 3.A.3) family. Type IB subfamily.</text>
</comment>
<dbReference type="InterPro" id="IPR018303">
    <property type="entry name" value="ATPase_P-typ_P_site"/>
</dbReference>
<name>A0A0G1GLP9_9BACT</name>
<dbReference type="InterPro" id="IPR036163">
    <property type="entry name" value="HMA_dom_sf"/>
</dbReference>
<keyword evidence="17 19" id="KW-0472">Membrane</keyword>
<feature type="transmembrane region" description="Helical" evidence="19">
    <location>
        <begin position="384"/>
        <end position="404"/>
    </location>
</feature>
<dbReference type="PROSITE" id="PS01047">
    <property type="entry name" value="HMA_1"/>
    <property type="match status" value="1"/>
</dbReference>
<dbReference type="FunFam" id="3.30.70.100:FF:000005">
    <property type="entry name" value="Copper-exporting P-type ATPase A"/>
    <property type="match status" value="1"/>
</dbReference>
<dbReference type="NCBIfam" id="TIGR01494">
    <property type="entry name" value="ATPase_P-type"/>
    <property type="match status" value="1"/>
</dbReference>
<dbReference type="CDD" id="cd00371">
    <property type="entry name" value="HMA"/>
    <property type="match status" value="1"/>
</dbReference>
<feature type="transmembrane region" description="Helical" evidence="19">
    <location>
        <begin position="203"/>
        <end position="221"/>
    </location>
</feature>
<organism evidence="21 22">
    <name type="scientific">Candidatus Collierbacteria bacterium GW2011_GWA1_44_12</name>
    <dbReference type="NCBI Taxonomy" id="1618376"/>
    <lineage>
        <taxon>Bacteria</taxon>
        <taxon>Candidatus Collieribacteriota</taxon>
    </lineage>
</organism>
<evidence type="ECO:0000256" key="12">
    <source>
        <dbReference type="ARBA" id="ARBA00022842"/>
    </source>
</evidence>
<evidence type="ECO:0000256" key="6">
    <source>
        <dbReference type="ARBA" id="ARBA00022553"/>
    </source>
</evidence>
<dbReference type="SFLD" id="SFLDG00002">
    <property type="entry name" value="C1.7:_P-type_atpase_like"/>
    <property type="match status" value="1"/>
</dbReference>
<dbReference type="PRINTS" id="PR00119">
    <property type="entry name" value="CATATPASE"/>
</dbReference>
<dbReference type="PROSITE" id="PS50846">
    <property type="entry name" value="HMA_2"/>
    <property type="match status" value="1"/>
</dbReference>
<keyword evidence="8 19" id="KW-0479">Metal-binding</keyword>
<proteinExistence type="inferred from homology"/>
<keyword evidence="16" id="KW-0406">Ion transport</keyword>
<dbReference type="FunFam" id="3.40.50.1000:FF:000144">
    <property type="entry name" value="copper-transporting ATPase 1 isoform X2"/>
    <property type="match status" value="1"/>
</dbReference>
<gene>
    <name evidence="21" type="ORF">UW23_C0019G0027</name>
</gene>
<dbReference type="PATRIC" id="fig|1618376.3.peg.537"/>
<dbReference type="GO" id="GO:0140581">
    <property type="term" value="F:P-type monovalent copper transporter activity"/>
    <property type="evidence" value="ECO:0007669"/>
    <property type="project" value="UniProtKB-EC"/>
</dbReference>
<sequence>MNNKQARASILISGMHCSSCASLVERELQKEPGIIDAKVNFATEKATINFDAEKTNTEKLLSIIKGAGYTGVPADSVDQSAQTHKHAEMTKNQFNKFLFSLALSLPLLYFMLMDFFMFLPGSQFLLPYMGIISLILATPVQFYIGADFYRGALSAFKMRTFNMDSLIAIGTSVAYFYSVINLYLYYLKNNSLIGIDGMKIPDLYFETAALLITFVVLGKLLESKAKGKTSEAIKKLIGLQPRTARVERNKVTLDIPIDEVVKDDIVIVRPGEKIPVDGVIISGSSAVDESMITGESMPVEKREADHVTGGTVNMLGSFKFKATRIGAETTLSQIIKFVEEAQGSKAQIQALADKISSWFVPAVLIIAVVTFVVWYFFLGATLSYALLALTSVIVIACPCALGLATPTAILVGTGVGAEQGILIKGGEPLEKAGSIDTIVLDKTGTITKGKPEVTDVISVGKVKEKEILQLASSLEKQSEHPLAEAIFSHAQKENIKILPVTSFKAHPGLGIEGAIKKDHLFFGNRKLISRDLGLEIKDYDVTLNRLEEQGKTSMILATKNSILGIIALADTVKDTAKEAVDMLKRRKIEVWMITGDNQRTAKAIAVQVGISNVLADVLPQDKALQITKLQKEGKVVAMVGDGINDAPALATSNLGISMGSGTDVAIETGEIVIIKNDLRDVARALDLSRATVRKIKQNMFFALIYNVLGIPIAARAFAFLGLVLKPELAGLAMTLSSVSVVSNSLLLNRFKPKK</sequence>
<feature type="transmembrane region" description="Helical" evidence="19">
    <location>
        <begin position="97"/>
        <end position="119"/>
    </location>
</feature>
<dbReference type="Pfam" id="PF00403">
    <property type="entry name" value="HMA"/>
    <property type="match status" value="1"/>
</dbReference>
<dbReference type="GO" id="GO:0055070">
    <property type="term" value="P:copper ion homeostasis"/>
    <property type="evidence" value="ECO:0007669"/>
    <property type="project" value="TreeGrafter"/>
</dbReference>
<dbReference type="GO" id="GO:0005886">
    <property type="term" value="C:plasma membrane"/>
    <property type="evidence" value="ECO:0007669"/>
    <property type="project" value="UniProtKB-SubCell"/>
</dbReference>
<dbReference type="Gene3D" id="3.40.50.1000">
    <property type="entry name" value="HAD superfamily/HAD-like"/>
    <property type="match status" value="1"/>
</dbReference>
<dbReference type="EC" id="7.2.2.8" evidence="3"/>
<dbReference type="InterPro" id="IPR023214">
    <property type="entry name" value="HAD_sf"/>
</dbReference>
<reference evidence="21 22" key="1">
    <citation type="journal article" date="2015" name="Nature">
        <title>rRNA introns, odd ribosomes, and small enigmatic genomes across a large radiation of phyla.</title>
        <authorList>
            <person name="Brown C.T."/>
            <person name="Hug L.A."/>
            <person name="Thomas B.C."/>
            <person name="Sharon I."/>
            <person name="Castelle C.J."/>
            <person name="Singh A."/>
            <person name="Wilkins M.J."/>
            <person name="Williams K.H."/>
            <person name="Banfield J.F."/>
        </authorList>
    </citation>
    <scope>NUCLEOTIDE SEQUENCE [LARGE SCALE GENOMIC DNA]</scope>
</reference>
<dbReference type="InterPro" id="IPR044492">
    <property type="entry name" value="P_typ_ATPase_HD_dom"/>
</dbReference>
<dbReference type="SUPFAM" id="SSF56784">
    <property type="entry name" value="HAD-like"/>
    <property type="match status" value="1"/>
</dbReference>
<keyword evidence="5 19" id="KW-1003">Cell membrane</keyword>
<dbReference type="GO" id="GO:0005524">
    <property type="term" value="F:ATP binding"/>
    <property type="evidence" value="ECO:0007669"/>
    <property type="project" value="UniProtKB-UniRule"/>
</dbReference>
<dbReference type="InterPro" id="IPR036412">
    <property type="entry name" value="HAD-like_sf"/>
</dbReference>
<protein>
    <recommendedName>
        <fullName evidence="3">P-type Cu(+) transporter</fullName>
        <ecNumber evidence="3">7.2.2.8</ecNumber>
    </recommendedName>
</protein>
<evidence type="ECO:0000256" key="7">
    <source>
        <dbReference type="ARBA" id="ARBA00022692"/>
    </source>
</evidence>
<dbReference type="Pfam" id="PF00702">
    <property type="entry name" value="Hydrolase"/>
    <property type="match status" value="1"/>
</dbReference>
<evidence type="ECO:0000256" key="19">
    <source>
        <dbReference type="RuleBase" id="RU362081"/>
    </source>
</evidence>
<evidence type="ECO:0000256" key="14">
    <source>
        <dbReference type="ARBA" id="ARBA00022989"/>
    </source>
</evidence>
<evidence type="ECO:0000256" key="3">
    <source>
        <dbReference type="ARBA" id="ARBA00012517"/>
    </source>
</evidence>
<dbReference type="InterPro" id="IPR008250">
    <property type="entry name" value="ATPase_P-typ_transduc_dom_A_sf"/>
</dbReference>
<dbReference type="InterPro" id="IPR027256">
    <property type="entry name" value="P-typ_ATPase_IB"/>
</dbReference>
<dbReference type="GO" id="GO:0005507">
    <property type="term" value="F:copper ion binding"/>
    <property type="evidence" value="ECO:0007669"/>
    <property type="project" value="TreeGrafter"/>
</dbReference>
<dbReference type="InterPro" id="IPR023298">
    <property type="entry name" value="ATPase_P-typ_TM_dom_sf"/>
</dbReference>
<dbReference type="SUPFAM" id="SSF55008">
    <property type="entry name" value="HMA, heavy metal-associated domain"/>
    <property type="match status" value="1"/>
</dbReference>
<keyword evidence="12" id="KW-0460">Magnesium</keyword>
<accession>A0A0G1GLP9</accession>
<dbReference type="Proteomes" id="UP000034069">
    <property type="component" value="Unassembled WGS sequence"/>
</dbReference>
<keyword evidence="7 19" id="KW-0812">Transmembrane</keyword>
<dbReference type="GO" id="GO:0016887">
    <property type="term" value="F:ATP hydrolysis activity"/>
    <property type="evidence" value="ECO:0007669"/>
    <property type="project" value="InterPro"/>
</dbReference>